<reference evidence="2" key="1">
    <citation type="submission" date="2020-11" db="EMBL/GenBank/DDBJ databases">
        <title>Enhanced detection system for hospital associated transmission using whole genome sequencing surveillance.</title>
        <authorList>
            <person name="Harrison L.H."/>
            <person name="Van Tyne D."/>
            <person name="Marsh J.W."/>
            <person name="Griffith M.P."/>
            <person name="Snyder D.J."/>
            <person name="Cooper V.S."/>
            <person name="Mustapha M."/>
        </authorList>
    </citation>
    <scope>NUCLEOTIDE SEQUENCE</scope>
    <source>
        <strain evidence="2">STEN00092</strain>
    </source>
</reference>
<evidence type="ECO:0000313" key="2">
    <source>
        <dbReference type="EMBL" id="MBH1638853.1"/>
    </source>
</evidence>
<organism evidence="2 3">
    <name type="scientific">Stenotrophomonas maltophilia</name>
    <name type="common">Pseudomonas maltophilia</name>
    <name type="synonym">Xanthomonas maltophilia</name>
    <dbReference type="NCBI Taxonomy" id="40324"/>
    <lineage>
        <taxon>Bacteria</taxon>
        <taxon>Pseudomonadati</taxon>
        <taxon>Pseudomonadota</taxon>
        <taxon>Gammaproteobacteria</taxon>
        <taxon>Lysobacterales</taxon>
        <taxon>Lysobacteraceae</taxon>
        <taxon>Stenotrophomonas</taxon>
        <taxon>Stenotrophomonas maltophilia group</taxon>
    </lineage>
</organism>
<comment type="caution">
    <text evidence="2">The sequence shown here is derived from an EMBL/GenBank/DDBJ whole genome shotgun (WGS) entry which is preliminary data.</text>
</comment>
<dbReference type="Proteomes" id="UP000616785">
    <property type="component" value="Unassembled WGS sequence"/>
</dbReference>
<dbReference type="SUPFAM" id="SSF52096">
    <property type="entry name" value="ClpP/crotonase"/>
    <property type="match status" value="1"/>
</dbReference>
<dbReference type="PANTHER" id="PTHR32060:SF30">
    <property type="entry name" value="CARBOXY-TERMINAL PROCESSING PROTEASE CTPA"/>
    <property type="match status" value="1"/>
</dbReference>
<gene>
    <name evidence="2" type="ORF">I5U57_05235</name>
</gene>
<evidence type="ECO:0000259" key="1">
    <source>
        <dbReference type="SMART" id="SM00245"/>
    </source>
</evidence>
<proteinExistence type="predicted"/>
<dbReference type="SMART" id="SM00245">
    <property type="entry name" value="TSPc"/>
    <property type="match status" value="1"/>
</dbReference>
<dbReference type="Pfam" id="PF03572">
    <property type="entry name" value="Peptidase_S41"/>
    <property type="match status" value="1"/>
</dbReference>
<dbReference type="AlphaFoldDB" id="A0AA41CFU0"/>
<dbReference type="GO" id="GO:0004175">
    <property type="term" value="F:endopeptidase activity"/>
    <property type="evidence" value="ECO:0007669"/>
    <property type="project" value="TreeGrafter"/>
</dbReference>
<feature type="domain" description="Tail specific protease" evidence="1">
    <location>
        <begin position="81"/>
        <end position="289"/>
    </location>
</feature>
<protein>
    <submittedName>
        <fullName evidence="2">S41 family peptidase</fullName>
    </submittedName>
</protein>
<name>A0AA41CFU0_STEMA</name>
<dbReference type="Gene3D" id="3.90.226.10">
    <property type="entry name" value="2-enoyl-CoA Hydratase, Chain A, domain 1"/>
    <property type="match status" value="1"/>
</dbReference>
<dbReference type="GO" id="GO:0007165">
    <property type="term" value="P:signal transduction"/>
    <property type="evidence" value="ECO:0007669"/>
    <property type="project" value="TreeGrafter"/>
</dbReference>
<dbReference type="GO" id="GO:0008236">
    <property type="term" value="F:serine-type peptidase activity"/>
    <property type="evidence" value="ECO:0007669"/>
    <property type="project" value="InterPro"/>
</dbReference>
<accession>A0AA41CFU0</accession>
<dbReference type="GO" id="GO:0030288">
    <property type="term" value="C:outer membrane-bounded periplasmic space"/>
    <property type="evidence" value="ECO:0007669"/>
    <property type="project" value="TreeGrafter"/>
</dbReference>
<evidence type="ECO:0000313" key="3">
    <source>
        <dbReference type="Proteomes" id="UP000616785"/>
    </source>
</evidence>
<sequence>MLAAALVFQDRIRTRTPAGFAGVAMEKIDERSPYAADPRWNVAKSELRHLVSMGATKSDVILKINATLRLLGDEHSMLVDPVTVKEKMSAFKGDGTPRRIEVASIDDYMYVKLPTLTEFDEAIAAKANADVSNGGAAAECGVILDLRENGGGSMWKMISAIAPLVGEGRLGYFVSGDGTRQAWGIRENRAFLGEKSMGAIPAYGKSMLSDLPVAVLIGPGTLSSGEVVASVFSTRSKARLFGQPTGGMADAREAFSLGDGSILFLTTARLAGRDGVTVPGRLRPDVWISQERSEEKDLTLVAAEEWLQSGCR</sequence>
<dbReference type="InterPro" id="IPR029045">
    <property type="entry name" value="ClpP/crotonase-like_dom_sf"/>
</dbReference>
<dbReference type="InterPro" id="IPR005151">
    <property type="entry name" value="Tail-specific_protease"/>
</dbReference>
<dbReference type="EMBL" id="JADUNO010000010">
    <property type="protein sequence ID" value="MBH1638853.1"/>
    <property type="molecule type" value="Genomic_DNA"/>
</dbReference>
<dbReference type="PANTHER" id="PTHR32060">
    <property type="entry name" value="TAIL-SPECIFIC PROTEASE"/>
    <property type="match status" value="1"/>
</dbReference>
<dbReference type="GO" id="GO:0006508">
    <property type="term" value="P:proteolysis"/>
    <property type="evidence" value="ECO:0007669"/>
    <property type="project" value="InterPro"/>
</dbReference>